<feature type="signal peptide" evidence="1">
    <location>
        <begin position="1"/>
        <end position="21"/>
    </location>
</feature>
<dbReference type="InterPro" id="IPR025421">
    <property type="entry name" value="DUF4148"/>
</dbReference>
<accession>A0A2S4M6B3</accession>
<evidence type="ECO:0000256" key="1">
    <source>
        <dbReference type="SAM" id="SignalP"/>
    </source>
</evidence>
<evidence type="ECO:0000313" key="2">
    <source>
        <dbReference type="EMBL" id="POR50242.1"/>
    </source>
</evidence>
<reference evidence="2 3" key="1">
    <citation type="submission" date="2018-01" db="EMBL/GenBank/DDBJ databases">
        <title>Genomic Encyclopedia of Type Strains, Phase III (KMG-III): the genomes of soil and plant-associated and newly described type strains.</title>
        <authorList>
            <person name="Whitman W."/>
        </authorList>
    </citation>
    <scope>NUCLEOTIDE SEQUENCE [LARGE SCALE GENOMIC DNA]</scope>
    <source>
        <strain evidence="2 3">JCM 18070</strain>
    </source>
</reference>
<gene>
    <name evidence="2" type="ORF">B0G62_109150</name>
</gene>
<dbReference type="RefSeq" id="WP_103705578.1">
    <property type="nucleotide sequence ID" value="NZ_PQGA01000009.1"/>
</dbReference>
<dbReference type="Pfam" id="PF13663">
    <property type="entry name" value="DUF4148"/>
    <property type="match status" value="1"/>
</dbReference>
<dbReference type="AlphaFoldDB" id="A0A2S4M6B3"/>
<feature type="chain" id="PRO_5015615337" evidence="1">
    <location>
        <begin position="22"/>
        <end position="111"/>
    </location>
</feature>
<dbReference type="Proteomes" id="UP000237381">
    <property type="component" value="Unassembled WGS sequence"/>
</dbReference>
<keyword evidence="3" id="KW-1185">Reference proteome</keyword>
<comment type="caution">
    <text evidence="2">The sequence shown here is derived from an EMBL/GenBank/DDBJ whole genome shotgun (WGS) entry which is preliminary data.</text>
</comment>
<protein>
    <submittedName>
        <fullName evidence="2">Uncharacterized protein DUF4148</fullName>
    </submittedName>
</protein>
<keyword evidence="1" id="KW-0732">Signal</keyword>
<dbReference type="OrthoDB" id="9035454at2"/>
<proteinExistence type="predicted"/>
<organism evidence="2 3">
    <name type="scientific">Paraburkholderia eburnea</name>
    <dbReference type="NCBI Taxonomy" id="1189126"/>
    <lineage>
        <taxon>Bacteria</taxon>
        <taxon>Pseudomonadati</taxon>
        <taxon>Pseudomonadota</taxon>
        <taxon>Betaproteobacteria</taxon>
        <taxon>Burkholderiales</taxon>
        <taxon>Burkholderiaceae</taxon>
        <taxon>Paraburkholderia</taxon>
    </lineage>
</organism>
<dbReference type="EMBL" id="PQGA01000009">
    <property type="protein sequence ID" value="POR50242.1"/>
    <property type="molecule type" value="Genomic_DNA"/>
</dbReference>
<sequence>MKLVQSLLVAVVVAVPAVSFAQSNEPVTRAQVRAELVQLEKAGYNPAADYTQYPQNLQAAQARIDAQNQGAASAYGSGASGSSAAGVRTVHGAADSAQNDVVGLGPIYAHS</sequence>
<name>A0A2S4M6B3_9BURK</name>
<evidence type="ECO:0000313" key="3">
    <source>
        <dbReference type="Proteomes" id="UP000237381"/>
    </source>
</evidence>